<comment type="caution">
    <text evidence="2">The sequence shown here is derived from an EMBL/GenBank/DDBJ whole genome shotgun (WGS) entry which is preliminary data.</text>
</comment>
<protein>
    <submittedName>
        <fullName evidence="2">Toprim domain-containing protein</fullName>
    </submittedName>
</protein>
<proteinExistence type="predicted"/>
<reference evidence="2" key="2">
    <citation type="journal article" date="2021" name="Microbiome">
        <title>Successional dynamics and alternative stable states in a saline activated sludge microbial community over 9 years.</title>
        <authorList>
            <person name="Wang Y."/>
            <person name="Ye J."/>
            <person name="Ju F."/>
            <person name="Liu L."/>
            <person name="Boyd J.A."/>
            <person name="Deng Y."/>
            <person name="Parks D.H."/>
            <person name="Jiang X."/>
            <person name="Yin X."/>
            <person name="Woodcroft B.J."/>
            <person name="Tyson G.W."/>
            <person name="Hugenholtz P."/>
            <person name="Polz M.F."/>
            <person name="Zhang T."/>
        </authorList>
    </citation>
    <scope>NUCLEOTIDE SEQUENCE</scope>
    <source>
        <strain evidence="2">HKST-UBA13</strain>
    </source>
</reference>
<name>A0A955RH88_9BACT</name>
<feature type="domain" description="Toprim" evidence="1">
    <location>
        <begin position="156"/>
        <end position="240"/>
    </location>
</feature>
<dbReference type="Proteomes" id="UP000775877">
    <property type="component" value="Unassembled WGS sequence"/>
</dbReference>
<dbReference type="InterPro" id="IPR034154">
    <property type="entry name" value="TOPRIM_DnaG/twinkle"/>
</dbReference>
<dbReference type="Gene3D" id="3.40.50.300">
    <property type="entry name" value="P-loop containing nucleotide triphosphate hydrolases"/>
    <property type="match status" value="1"/>
</dbReference>
<evidence type="ECO:0000313" key="3">
    <source>
        <dbReference type="Proteomes" id="UP000775877"/>
    </source>
</evidence>
<dbReference type="SUPFAM" id="SSF56731">
    <property type="entry name" value="DNA primase core"/>
    <property type="match status" value="1"/>
</dbReference>
<reference evidence="2" key="1">
    <citation type="submission" date="2020-04" db="EMBL/GenBank/DDBJ databases">
        <authorList>
            <person name="Zhang T."/>
        </authorList>
    </citation>
    <scope>NUCLEOTIDE SEQUENCE</scope>
    <source>
        <strain evidence="2">HKST-UBA13</strain>
    </source>
</reference>
<dbReference type="Pfam" id="PF01751">
    <property type="entry name" value="Toprim"/>
    <property type="match status" value="1"/>
</dbReference>
<dbReference type="CDD" id="cd19483">
    <property type="entry name" value="RecA-like_Gp4D_helicase"/>
    <property type="match status" value="1"/>
</dbReference>
<dbReference type="SMART" id="SM00493">
    <property type="entry name" value="TOPRIM"/>
    <property type="match status" value="1"/>
</dbReference>
<accession>A0A955RH88</accession>
<organism evidence="2 3">
    <name type="scientific">Candidatus Dojkabacteria bacterium</name>
    <dbReference type="NCBI Taxonomy" id="2099670"/>
    <lineage>
        <taxon>Bacteria</taxon>
        <taxon>Candidatus Dojkabacteria</taxon>
    </lineage>
</organism>
<dbReference type="EMBL" id="JAGQLJ010000073">
    <property type="protein sequence ID" value="MCA9381300.1"/>
    <property type="molecule type" value="Genomic_DNA"/>
</dbReference>
<dbReference type="AlphaFoldDB" id="A0A955RH88"/>
<dbReference type="InterPro" id="IPR006171">
    <property type="entry name" value="TOPRIM_dom"/>
</dbReference>
<dbReference type="Gene3D" id="3.40.1360.10">
    <property type="match status" value="1"/>
</dbReference>
<gene>
    <name evidence="2" type="ORF">KC678_03475</name>
</gene>
<dbReference type="InterPro" id="IPR027417">
    <property type="entry name" value="P-loop_NTPase"/>
</dbReference>
<evidence type="ECO:0000259" key="1">
    <source>
        <dbReference type="SMART" id="SM00493"/>
    </source>
</evidence>
<evidence type="ECO:0000313" key="2">
    <source>
        <dbReference type="EMBL" id="MCA9381300.1"/>
    </source>
</evidence>
<sequence>MGICIDKLPHSCGTKKGLQVFANEETGKVDGFCFACHKRIANPYGKEKTIDEVDLPKPKTEAEIQAEIAEIDGYPVVDLKDRKLRAKYIERFGSKIALSEEDGKTPIAIYHPMTINDELTGYYIKTLSKPSYEWSIGEVKNAQPFGWLRAKRSGAYRLIITEGREDAIAIEALFDMYGNEEFKPAIISLSNGTNSVKKNLTPIAKEIQSLFKEVVINFDNDSSGEKATQEALLILPGALSAILPEKDANDCLINGSGKAAYKALAFNAKRPKNTRLLVANKELHYQFRQPTQHGELTWFSPTLQKLLRGVRLGETIYEGAGVKMGKSELLNAQAAHHMIVDNVPVLVAKPEEAAKDTYKLIANKFVGNRFHDPDVPFDYDEFDRAGEMMDSKLYMIDLYQHLGWDTLRSDIIYAANDGVKAVFIDPITNLTAGLNSADANAFLTGFARDISAIAKDKNLVVFLFCHLKAPEGTISLETRQKQYSKGIYHGLGNCPHEMGGTIYSNQFAGSRAMMQACNLMLGLEGNKDPDLDEVTRHTRWVRILEDRQFGNSGTIPLYYNEKTTMYKEI</sequence>
<dbReference type="CDD" id="cd01029">
    <property type="entry name" value="TOPRIM_primases"/>
    <property type="match status" value="1"/>
</dbReference>